<name>A0A830CZD7_9LAMI</name>
<dbReference type="EMBL" id="BMAC01000691">
    <property type="protein sequence ID" value="GFQ01535.1"/>
    <property type="molecule type" value="Genomic_DNA"/>
</dbReference>
<keyword evidence="8" id="KW-1185">Reference proteome</keyword>
<evidence type="ECO:0000256" key="3">
    <source>
        <dbReference type="ARBA" id="ARBA00022490"/>
    </source>
</evidence>
<feature type="compositionally biased region" description="Polar residues" evidence="5">
    <location>
        <begin position="1"/>
        <end position="14"/>
    </location>
</feature>
<dbReference type="Proteomes" id="UP000653305">
    <property type="component" value="Unassembled WGS sequence"/>
</dbReference>
<dbReference type="Gene3D" id="1.10.246.200">
    <property type="entry name" value="WPP domain"/>
    <property type="match status" value="1"/>
</dbReference>
<organism evidence="7 8">
    <name type="scientific">Phtheirospermum japonicum</name>
    <dbReference type="NCBI Taxonomy" id="374723"/>
    <lineage>
        <taxon>Eukaryota</taxon>
        <taxon>Viridiplantae</taxon>
        <taxon>Streptophyta</taxon>
        <taxon>Embryophyta</taxon>
        <taxon>Tracheophyta</taxon>
        <taxon>Spermatophyta</taxon>
        <taxon>Magnoliopsida</taxon>
        <taxon>eudicotyledons</taxon>
        <taxon>Gunneridae</taxon>
        <taxon>Pentapetalae</taxon>
        <taxon>asterids</taxon>
        <taxon>lamiids</taxon>
        <taxon>Lamiales</taxon>
        <taxon>Orobanchaceae</taxon>
        <taxon>Orobanchaceae incertae sedis</taxon>
        <taxon>Phtheirospermum</taxon>
    </lineage>
</organism>
<dbReference type="GO" id="GO:0005634">
    <property type="term" value="C:nucleus"/>
    <property type="evidence" value="ECO:0007669"/>
    <property type="project" value="UniProtKB-SubCell"/>
</dbReference>
<reference evidence="7" key="1">
    <citation type="submission" date="2020-07" db="EMBL/GenBank/DDBJ databases">
        <title>Ethylene signaling mediates host invasion by parasitic plants.</title>
        <authorList>
            <person name="Yoshida S."/>
        </authorList>
    </citation>
    <scope>NUCLEOTIDE SEQUENCE</scope>
    <source>
        <strain evidence="7">Okayama</strain>
    </source>
</reference>
<dbReference type="InterPro" id="IPR025265">
    <property type="entry name" value="WPP_dom"/>
</dbReference>
<protein>
    <submittedName>
        <fullName evidence="7">Mfp1 attachment factor 1</fullName>
    </submittedName>
</protein>
<evidence type="ECO:0000256" key="2">
    <source>
        <dbReference type="ARBA" id="ARBA00004496"/>
    </source>
</evidence>
<feature type="region of interest" description="Disordered" evidence="5">
    <location>
        <begin position="1"/>
        <end position="20"/>
    </location>
</feature>
<gene>
    <name evidence="7" type="ORF">PHJA_002297400</name>
</gene>
<dbReference type="InterPro" id="IPR038214">
    <property type="entry name" value="WPP_sf"/>
</dbReference>
<keyword evidence="3" id="KW-0963">Cytoplasm</keyword>
<dbReference type="OrthoDB" id="1927559at2759"/>
<evidence type="ECO:0000313" key="7">
    <source>
        <dbReference type="EMBL" id="GFQ01535.1"/>
    </source>
</evidence>
<dbReference type="PANTHER" id="PTHR34362:SF1">
    <property type="entry name" value="WPP DOMAIN-CONTAINING PROTEIN 1-RELATED"/>
    <property type="match status" value="1"/>
</dbReference>
<sequence>MSETEQSPPQSDTSAAAAEHSNFSFSLWPPCERTRDAVRKRLIENLSTPSILSNKYGIVSYEEAINVAKLVEEDAFDVAAIETGTDDYGIEILQVYSKEISKRMLDTMKARFGELAKAERVEYDAGPTALLQSEKVESVSND</sequence>
<evidence type="ECO:0000313" key="8">
    <source>
        <dbReference type="Proteomes" id="UP000653305"/>
    </source>
</evidence>
<evidence type="ECO:0000256" key="4">
    <source>
        <dbReference type="ARBA" id="ARBA00023242"/>
    </source>
</evidence>
<comment type="subcellular location">
    <subcellularLocation>
        <location evidence="2">Cytoplasm</location>
    </subcellularLocation>
    <subcellularLocation>
        <location evidence="1">Nucleus</location>
    </subcellularLocation>
</comment>
<evidence type="ECO:0000256" key="1">
    <source>
        <dbReference type="ARBA" id="ARBA00004123"/>
    </source>
</evidence>
<evidence type="ECO:0000259" key="6">
    <source>
        <dbReference type="Pfam" id="PF13943"/>
    </source>
</evidence>
<comment type="caution">
    <text evidence="7">The sequence shown here is derived from an EMBL/GenBank/DDBJ whole genome shotgun (WGS) entry which is preliminary data.</text>
</comment>
<evidence type="ECO:0000256" key="5">
    <source>
        <dbReference type="SAM" id="MobiDB-lite"/>
    </source>
</evidence>
<dbReference type="GO" id="GO:0005737">
    <property type="term" value="C:cytoplasm"/>
    <property type="evidence" value="ECO:0007669"/>
    <property type="project" value="UniProtKB-SubCell"/>
</dbReference>
<dbReference type="PANTHER" id="PTHR34362">
    <property type="entry name" value="WPP DOMAIN-CONTAINING PROTEIN 1-RELATED"/>
    <property type="match status" value="1"/>
</dbReference>
<dbReference type="GO" id="GO:0000278">
    <property type="term" value="P:mitotic cell cycle"/>
    <property type="evidence" value="ECO:0007669"/>
    <property type="project" value="InterPro"/>
</dbReference>
<feature type="domain" description="WPP" evidence="6">
    <location>
        <begin position="24"/>
        <end position="112"/>
    </location>
</feature>
<proteinExistence type="predicted"/>
<dbReference type="InterPro" id="IPR044692">
    <property type="entry name" value="WPP1/2/3"/>
</dbReference>
<dbReference type="AlphaFoldDB" id="A0A830CZD7"/>
<dbReference type="Pfam" id="PF13943">
    <property type="entry name" value="WPP"/>
    <property type="match status" value="1"/>
</dbReference>
<dbReference type="GO" id="GO:0048527">
    <property type="term" value="P:lateral root development"/>
    <property type="evidence" value="ECO:0007669"/>
    <property type="project" value="InterPro"/>
</dbReference>
<accession>A0A830CZD7</accession>
<keyword evidence="4" id="KW-0539">Nucleus</keyword>